<dbReference type="EMBL" id="CANHGI010000004">
    <property type="protein sequence ID" value="CAI5449800.1"/>
    <property type="molecule type" value="Genomic_DNA"/>
</dbReference>
<feature type="signal peptide" evidence="2">
    <location>
        <begin position="1"/>
        <end position="18"/>
    </location>
</feature>
<keyword evidence="1" id="KW-1133">Transmembrane helix</keyword>
<dbReference type="AlphaFoldDB" id="A0A9P1N3A8"/>
<evidence type="ECO:0000313" key="4">
    <source>
        <dbReference type="Proteomes" id="UP001152747"/>
    </source>
</evidence>
<proteinExistence type="predicted"/>
<dbReference type="OrthoDB" id="5795853at2759"/>
<name>A0A9P1N3A8_9PELO</name>
<comment type="caution">
    <text evidence="3">The sequence shown here is derived from an EMBL/GenBank/DDBJ whole genome shotgun (WGS) entry which is preliminary data.</text>
</comment>
<organism evidence="3 4">
    <name type="scientific">Caenorhabditis angaria</name>
    <dbReference type="NCBI Taxonomy" id="860376"/>
    <lineage>
        <taxon>Eukaryota</taxon>
        <taxon>Metazoa</taxon>
        <taxon>Ecdysozoa</taxon>
        <taxon>Nematoda</taxon>
        <taxon>Chromadorea</taxon>
        <taxon>Rhabditida</taxon>
        <taxon>Rhabditina</taxon>
        <taxon>Rhabditomorpha</taxon>
        <taxon>Rhabditoidea</taxon>
        <taxon>Rhabditidae</taxon>
        <taxon>Peloderinae</taxon>
        <taxon>Caenorhabditis</taxon>
    </lineage>
</organism>
<feature type="transmembrane region" description="Helical" evidence="1">
    <location>
        <begin position="137"/>
        <end position="155"/>
    </location>
</feature>
<evidence type="ECO:0000256" key="1">
    <source>
        <dbReference type="SAM" id="Phobius"/>
    </source>
</evidence>
<gene>
    <name evidence="3" type="ORF">CAMP_LOCUS12437</name>
</gene>
<evidence type="ECO:0000313" key="3">
    <source>
        <dbReference type="EMBL" id="CAI5449800.1"/>
    </source>
</evidence>
<keyword evidence="1" id="KW-0812">Transmembrane</keyword>
<feature type="chain" id="PRO_5040360052" evidence="2">
    <location>
        <begin position="19"/>
        <end position="186"/>
    </location>
</feature>
<reference evidence="3" key="1">
    <citation type="submission" date="2022-11" db="EMBL/GenBank/DDBJ databases">
        <authorList>
            <person name="Kikuchi T."/>
        </authorList>
    </citation>
    <scope>NUCLEOTIDE SEQUENCE</scope>
    <source>
        <strain evidence="3">PS1010</strain>
    </source>
</reference>
<keyword evidence="4" id="KW-1185">Reference proteome</keyword>
<evidence type="ECO:0000256" key="2">
    <source>
        <dbReference type="SAM" id="SignalP"/>
    </source>
</evidence>
<protein>
    <submittedName>
        <fullName evidence="3">Uncharacterized protein</fullName>
    </submittedName>
</protein>
<keyword evidence="2" id="KW-0732">Signal</keyword>
<keyword evidence="1" id="KW-0472">Membrane</keyword>
<accession>A0A9P1N3A8</accession>
<sequence length="186" mass="21475">MRRALLLTAAIFIGFSTCSVLRQEKKQNESEILDRELQEAMKSIQETKDIIKGSSKPSDDAIPFFNSLLEHIPFLGQQKKSTSTPVPQKNDTTSTILQKTREEMRRDVELLREYYTDIRMEFDDWLISNKHQQFKSMLIGASSAIAVLFVYWILVKCCLRRTRGHLAGFANQQASDNQWLLGDEEK</sequence>
<dbReference type="Proteomes" id="UP001152747">
    <property type="component" value="Unassembled WGS sequence"/>
</dbReference>